<dbReference type="EMBL" id="BMWP01000032">
    <property type="protein sequence ID" value="GGW47584.1"/>
    <property type="molecule type" value="Genomic_DNA"/>
</dbReference>
<dbReference type="Proteomes" id="UP000634668">
    <property type="component" value="Unassembled WGS sequence"/>
</dbReference>
<evidence type="ECO:0000256" key="1">
    <source>
        <dbReference type="SAM" id="MobiDB-lite"/>
    </source>
</evidence>
<dbReference type="AlphaFoldDB" id="A0A918J4U3"/>
<evidence type="ECO:0000313" key="3">
    <source>
        <dbReference type="Proteomes" id="UP000634668"/>
    </source>
</evidence>
<feature type="region of interest" description="Disordered" evidence="1">
    <location>
        <begin position="95"/>
        <end position="137"/>
    </location>
</feature>
<comment type="caution">
    <text evidence="2">The sequence shown here is derived from an EMBL/GenBank/DDBJ whole genome shotgun (WGS) entry which is preliminary data.</text>
</comment>
<reference evidence="2" key="2">
    <citation type="submission" date="2020-09" db="EMBL/GenBank/DDBJ databases">
        <authorList>
            <person name="Sun Q."/>
            <person name="Kim S."/>
        </authorList>
    </citation>
    <scope>NUCLEOTIDE SEQUENCE</scope>
    <source>
        <strain evidence="2">KCTC 12113</strain>
    </source>
</reference>
<feature type="compositionally biased region" description="Basic and acidic residues" evidence="1">
    <location>
        <begin position="103"/>
        <end position="119"/>
    </location>
</feature>
<accession>A0A918J4U3</accession>
<sequence>MIGFTAFAQNDHRKGMKDMSPEHMATLQTKQMTLSLGLNDTQQAQIQKLNVENATLRMEKVKEMRAKKENGEMKKPTSEERYALKNERLDHQIAQKQQLQKILTKEQFEKWESTKADRMSKRKGRSKGNNRDRKKKQ</sequence>
<protein>
    <submittedName>
        <fullName evidence="2">DUF4890 domain-containing protein</fullName>
    </submittedName>
</protein>
<name>A0A918J4U3_9FLAO</name>
<feature type="compositionally biased region" description="Basic residues" evidence="1">
    <location>
        <begin position="120"/>
        <end position="137"/>
    </location>
</feature>
<keyword evidence="3" id="KW-1185">Reference proteome</keyword>
<organism evidence="2 3">
    <name type="scientific">Arenibacter certesii</name>
    <dbReference type="NCBI Taxonomy" id="228955"/>
    <lineage>
        <taxon>Bacteria</taxon>
        <taxon>Pseudomonadati</taxon>
        <taxon>Bacteroidota</taxon>
        <taxon>Flavobacteriia</taxon>
        <taxon>Flavobacteriales</taxon>
        <taxon>Flavobacteriaceae</taxon>
        <taxon>Arenibacter</taxon>
    </lineage>
</organism>
<gene>
    <name evidence="2" type="ORF">GCM10007383_34560</name>
</gene>
<evidence type="ECO:0000313" key="2">
    <source>
        <dbReference type="EMBL" id="GGW47584.1"/>
    </source>
</evidence>
<proteinExistence type="predicted"/>
<reference evidence="2" key="1">
    <citation type="journal article" date="2014" name="Int. J. Syst. Evol. Microbiol.">
        <title>Complete genome sequence of Corynebacterium casei LMG S-19264T (=DSM 44701T), isolated from a smear-ripened cheese.</title>
        <authorList>
            <consortium name="US DOE Joint Genome Institute (JGI-PGF)"/>
            <person name="Walter F."/>
            <person name="Albersmeier A."/>
            <person name="Kalinowski J."/>
            <person name="Ruckert C."/>
        </authorList>
    </citation>
    <scope>NUCLEOTIDE SEQUENCE</scope>
    <source>
        <strain evidence="2">KCTC 12113</strain>
    </source>
</reference>